<evidence type="ECO:0000313" key="4">
    <source>
        <dbReference type="Proteomes" id="UP000800038"/>
    </source>
</evidence>
<reference evidence="3" key="1">
    <citation type="journal article" date="2020" name="Stud. Mycol.">
        <title>101 Dothideomycetes genomes: a test case for predicting lifestyles and emergence of pathogens.</title>
        <authorList>
            <person name="Haridas S."/>
            <person name="Albert R."/>
            <person name="Binder M."/>
            <person name="Bloem J."/>
            <person name="Labutti K."/>
            <person name="Salamov A."/>
            <person name="Andreopoulos B."/>
            <person name="Baker S."/>
            <person name="Barry K."/>
            <person name="Bills G."/>
            <person name="Bluhm B."/>
            <person name="Cannon C."/>
            <person name="Castanera R."/>
            <person name="Culley D."/>
            <person name="Daum C."/>
            <person name="Ezra D."/>
            <person name="Gonzalez J."/>
            <person name="Henrissat B."/>
            <person name="Kuo A."/>
            <person name="Liang C."/>
            <person name="Lipzen A."/>
            <person name="Lutzoni F."/>
            <person name="Magnuson J."/>
            <person name="Mondo S."/>
            <person name="Nolan M."/>
            <person name="Ohm R."/>
            <person name="Pangilinan J."/>
            <person name="Park H.-J."/>
            <person name="Ramirez L."/>
            <person name="Alfaro M."/>
            <person name="Sun H."/>
            <person name="Tritt A."/>
            <person name="Yoshinaga Y."/>
            <person name="Zwiers L.-H."/>
            <person name="Turgeon B."/>
            <person name="Goodwin S."/>
            <person name="Spatafora J."/>
            <person name="Crous P."/>
            <person name="Grigoriev I."/>
        </authorList>
    </citation>
    <scope>NUCLEOTIDE SEQUENCE</scope>
    <source>
        <strain evidence="3">CBS 161.51</strain>
    </source>
</reference>
<dbReference type="Gene3D" id="1.25.40.10">
    <property type="entry name" value="Tetratricopeptide repeat domain"/>
    <property type="match status" value="1"/>
</dbReference>
<dbReference type="InterPro" id="IPR013940">
    <property type="entry name" value="Spo22/ZIP4/TEX11"/>
</dbReference>
<dbReference type="Pfam" id="PF08631">
    <property type="entry name" value="SPO22"/>
    <property type="match status" value="1"/>
</dbReference>
<protein>
    <recommendedName>
        <fullName evidence="2">Protein ZIP4 homolog</fullName>
    </recommendedName>
</protein>
<dbReference type="GO" id="GO:0051321">
    <property type="term" value="P:meiotic cell cycle"/>
    <property type="evidence" value="ECO:0007669"/>
    <property type="project" value="UniProtKB-KW"/>
</dbReference>
<gene>
    <name evidence="3" type="ORF">EJ02DRAFT_406113</name>
</gene>
<dbReference type="PANTHER" id="PTHR40375:SF2">
    <property type="entry name" value="SPORULATION-SPECIFIC PROTEIN 22"/>
    <property type="match status" value="1"/>
</dbReference>
<dbReference type="Proteomes" id="UP000800038">
    <property type="component" value="Unassembled WGS sequence"/>
</dbReference>
<dbReference type="OrthoDB" id="65716at2759"/>
<name>A0A6A5SLG2_9PLEO</name>
<proteinExistence type="predicted"/>
<dbReference type="GO" id="GO:0090173">
    <property type="term" value="P:regulation of synaptonemal complex assembly"/>
    <property type="evidence" value="ECO:0007669"/>
    <property type="project" value="InterPro"/>
</dbReference>
<organism evidence="3 4">
    <name type="scientific">Clathrospora elynae</name>
    <dbReference type="NCBI Taxonomy" id="706981"/>
    <lineage>
        <taxon>Eukaryota</taxon>
        <taxon>Fungi</taxon>
        <taxon>Dikarya</taxon>
        <taxon>Ascomycota</taxon>
        <taxon>Pezizomycotina</taxon>
        <taxon>Dothideomycetes</taxon>
        <taxon>Pleosporomycetidae</taxon>
        <taxon>Pleosporales</taxon>
        <taxon>Diademaceae</taxon>
        <taxon>Clathrospora</taxon>
    </lineage>
</organism>
<accession>A0A6A5SLG2</accession>
<evidence type="ECO:0000256" key="2">
    <source>
        <dbReference type="ARBA" id="ARBA00031845"/>
    </source>
</evidence>
<dbReference type="EMBL" id="ML976059">
    <property type="protein sequence ID" value="KAF1940662.1"/>
    <property type="molecule type" value="Genomic_DNA"/>
</dbReference>
<dbReference type="PANTHER" id="PTHR40375">
    <property type="entry name" value="SPORULATION-SPECIFIC PROTEIN 22"/>
    <property type="match status" value="1"/>
</dbReference>
<sequence length="983" mass="110819">MAPVNASAKTEREKKLKSVLAFASILTKRFETARDAALVNDLQAQIRGLPLRASSTVNAKQNELDRLGTELWNLSTRLRRDESDPDGKSKEATALKNRALSLLRVFSFLLLDAAEGQGAKGRQRKNCIRLMKVALKAARVCIDCNELSTATKVLERAAEYQEHLSKNHEAQSGEETELADGLRIEYFAVRTTLAWRQDRMDTAEHMFAKCKQLTAALTPTTAENLADLLYEIGKGALTKRNYEVAARWLERAYDVLGEQDLGMLSPEVGELRLSTMQSIVQAYMKLKAPDAQEKAWQMVKLMETDFGDKMAVSLLKIELLSEAESFDTAEFYNVLLRMINTVLLNDTNFKTIMHHIHKLKDQSNVTACKALDDLIDIRLFREENQTWIEKAVITRIWIGTTNSFAEKALEQLQELFDTVGQNSKAPLSAPATHAAQTLLWKRVEVASSQELYVAAEAWCRTCLHHIFEKAGAQNKAKIARKIIQCALSRQDYAAAREVHAKMSDIGRDESVTRYLMYKAGLRSGDTEFASECLDFICRSSAKDATLLYACVMEAQSAGDKRQAISALERVLDKYEYSAPTGIHLPALLRCTARLLQSELVKDGNLDPGIMGQLCIVFEGACTQAKASRKRPSTPAQELFTVQEFEWFSKNAYNLSLKYCAEMPPSHLVKLLNCCTEFIKLLKEQDQAKAEGDLCLRLVFCEYLAACTYTTLARAEDNNKQCTQYYLDARKHSQEFRRAAAEGIDKLGGSAQADIISKHFQVVKLELEAVLKLQRWEELDELFDQCWKYKSPDHYETLADLVLVIHSCVVKSELDVKYQGKVLSVLQKIINLTSRQSGSDIAKLSRWLRCLFSLSLDYDEEVSFKCIEQVTLIAAKNQGTFRPITTASGLDNLPLFSSPTQHQDGAGLADDALKGPEHYPKTELEWLATTAFNRAVDYYLQEDDNKTKTWANKAFVVAQWLEDDGAMRDFLMEKYSKLKFDEAV</sequence>
<dbReference type="AlphaFoldDB" id="A0A6A5SLG2"/>
<dbReference type="InterPro" id="IPR039057">
    <property type="entry name" value="Spo22/ZIP4"/>
</dbReference>
<evidence type="ECO:0000313" key="3">
    <source>
        <dbReference type="EMBL" id="KAF1940662.1"/>
    </source>
</evidence>
<evidence type="ECO:0000256" key="1">
    <source>
        <dbReference type="ARBA" id="ARBA00023254"/>
    </source>
</evidence>
<keyword evidence="4" id="KW-1185">Reference proteome</keyword>
<dbReference type="InterPro" id="IPR011990">
    <property type="entry name" value="TPR-like_helical_dom_sf"/>
</dbReference>
<keyword evidence="1" id="KW-0469">Meiosis</keyword>